<reference evidence="2" key="1">
    <citation type="submission" date="2022-11" db="UniProtKB">
        <authorList>
            <consortium name="WormBaseParasite"/>
        </authorList>
    </citation>
    <scope>IDENTIFICATION</scope>
</reference>
<proteinExistence type="predicted"/>
<accession>A0AC35F6N0</accession>
<evidence type="ECO:0000313" key="2">
    <source>
        <dbReference type="WBParaSite" id="PS1159_v2.g13697.t1"/>
    </source>
</evidence>
<dbReference type="Proteomes" id="UP000887580">
    <property type="component" value="Unplaced"/>
</dbReference>
<name>A0AC35F6N0_9BILA</name>
<protein>
    <submittedName>
        <fullName evidence="2">Ubiquitin-like domain-containing protein</fullName>
    </submittedName>
</protein>
<organism evidence="1 2">
    <name type="scientific">Panagrolaimus sp. PS1159</name>
    <dbReference type="NCBI Taxonomy" id="55785"/>
    <lineage>
        <taxon>Eukaryota</taxon>
        <taxon>Metazoa</taxon>
        <taxon>Ecdysozoa</taxon>
        <taxon>Nematoda</taxon>
        <taxon>Chromadorea</taxon>
        <taxon>Rhabditida</taxon>
        <taxon>Tylenchina</taxon>
        <taxon>Panagrolaimomorpha</taxon>
        <taxon>Panagrolaimoidea</taxon>
        <taxon>Panagrolaimidae</taxon>
        <taxon>Panagrolaimus</taxon>
    </lineage>
</organism>
<dbReference type="WBParaSite" id="PS1159_v2.g13697.t1">
    <property type="protein sequence ID" value="PS1159_v2.g13697.t1"/>
    <property type="gene ID" value="PS1159_v2.g13697"/>
</dbReference>
<evidence type="ECO:0000313" key="1">
    <source>
        <dbReference type="Proteomes" id="UP000887580"/>
    </source>
</evidence>
<sequence>MDEMDIGYGPEFVIQNYDGDTMTGQINKTYSIGKLRTLMKENALIPFDRQRYVCSDKNTILDDFIEDDPVAIDSTLQNEDTTTVITTSVDIPAVVETNESCCRDLVTESPQKNYIYITFTKKDGKDFIILVKENNTIESMMLRIQEHSGIPLSRQIFTCYDVRILSDQFLEEEYKRFNASIQEVFNDMKLIRDVISRIPFNVSSDYVPRSDFSNLERESGYYSRDYNATVNSTLIGTEVARDSHVLLSSTLSHSLNLTTLNDGDCENDHVQHVMDDLLNQLQTSDAIPSVSVERVDDAVKEAPSDNFEDNDFNGSQQNDEFLTVSSASKRSSTEPIYDLSFEESSWFSEAAHSTVNDVNVEDDRNNESSLFGHDDTVSYESGHNSFAKETSKNELGNTFNADNDEGGARNTSNNSLNNSNFVTVGVSDNSEKNDSVSPENGLESNEANYSPKIVSNISQDCDSATEDNFRELFDDFHLNSGYISSEEIPPNYSLNESQDNPSPFDSSQPGDKEQNVADDSFRDQTFNGDFGNDESELIYPLEDSLERDNNAAQNSIMNLSIMTLGDSTFNGTIALNDTPVSTSGFNETIVIDSESSPKTPALPKRTRNQNAFSRQQNPIERFEDEGEESFVSEDDPNESVYDPRNDKTSRAKHWNLDRSFSESDGEIPSAAWESPHPGANTRCYCKNNCRKDTCGCRKKGIRCNYNCHRRIDCYNHKKKVC</sequence>